<dbReference type="Gene3D" id="3.30.565.10">
    <property type="entry name" value="Histidine kinase-like ATPase, C-terminal domain"/>
    <property type="match status" value="1"/>
</dbReference>
<dbReference type="PROSITE" id="PS50109">
    <property type="entry name" value="HIS_KIN"/>
    <property type="match status" value="1"/>
</dbReference>
<dbReference type="EMBL" id="JAALHA020000005">
    <property type="protein sequence ID" value="MDR9895717.1"/>
    <property type="molecule type" value="Genomic_DNA"/>
</dbReference>
<dbReference type="EC" id="2.7.13.3" evidence="4"/>
<dbReference type="GO" id="GO:0046983">
    <property type="term" value="F:protein dimerization activity"/>
    <property type="evidence" value="ECO:0007669"/>
    <property type="project" value="InterPro"/>
</dbReference>
<comment type="caution">
    <text evidence="22">The sequence shown here is derived from an EMBL/GenBank/DDBJ whole genome shotgun (WGS) entry which is preliminary data.</text>
</comment>
<dbReference type="GO" id="GO:0005524">
    <property type="term" value="F:ATP binding"/>
    <property type="evidence" value="ECO:0007669"/>
    <property type="project" value="UniProtKB-KW"/>
</dbReference>
<keyword evidence="12 22" id="KW-0418">Kinase</keyword>
<dbReference type="InterPro" id="IPR004358">
    <property type="entry name" value="Sig_transdc_His_kin-like_C"/>
</dbReference>
<keyword evidence="6" id="KW-0004">4Fe-4S</keyword>
<evidence type="ECO:0000256" key="20">
    <source>
        <dbReference type="SAM" id="Phobius"/>
    </source>
</evidence>
<keyword evidence="14" id="KW-0408">Iron</keyword>
<dbReference type="Proteomes" id="UP000667802">
    <property type="component" value="Unassembled WGS sequence"/>
</dbReference>
<keyword evidence="15" id="KW-0902">Two-component regulatory system</keyword>
<dbReference type="PRINTS" id="PR00344">
    <property type="entry name" value="BCTRLSENSOR"/>
</dbReference>
<comment type="cofactor">
    <cofactor evidence="2">
        <name>[4Fe-4S] cluster</name>
        <dbReference type="ChEBI" id="CHEBI:49883"/>
    </cofactor>
</comment>
<feature type="coiled-coil region" evidence="19">
    <location>
        <begin position="171"/>
        <end position="198"/>
    </location>
</feature>
<feature type="transmembrane region" description="Helical" evidence="20">
    <location>
        <begin position="22"/>
        <end position="43"/>
    </location>
</feature>
<dbReference type="GO" id="GO:0046872">
    <property type="term" value="F:metal ion binding"/>
    <property type="evidence" value="ECO:0007669"/>
    <property type="project" value="UniProtKB-KW"/>
</dbReference>
<dbReference type="GO" id="GO:0016020">
    <property type="term" value="C:membrane"/>
    <property type="evidence" value="ECO:0007669"/>
    <property type="project" value="InterPro"/>
</dbReference>
<comment type="function">
    <text evidence="17">Member of the two-component regulatory system NreB/NreC involved in the control of dissimilatory nitrate/nitrite reduction in response to oxygen. NreB functions as a direct oxygen sensor histidine kinase which is autophosphorylated, in the absence of oxygen, probably at the conserved histidine residue, and transfers its phosphate group probably to a conserved aspartate residue of NreC. NreB/NreC activates the expression of the nitrate (narGHJI) and nitrite (nir) reductase operons, as well as the putative nitrate transporter gene narT.</text>
</comment>
<evidence type="ECO:0000256" key="8">
    <source>
        <dbReference type="ARBA" id="ARBA00022553"/>
    </source>
</evidence>
<accession>A0AAP5I650</accession>
<keyword evidence="10" id="KW-0479">Metal-binding</keyword>
<dbReference type="SUPFAM" id="SSF55874">
    <property type="entry name" value="ATPase domain of HSP90 chaperone/DNA topoisomerase II/histidine kinase"/>
    <property type="match status" value="1"/>
</dbReference>
<evidence type="ECO:0000256" key="3">
    <source>
        <dbReference type="ARBA" id="ARBA00004496"/>
    </source>
</evidence>
<protein>
    <recommendedName>
        <fullName evidence="5">Oxygen sensor histidine kinase NreB</fullName>
        <ecNumber evidence="4">2.7.13.3</ecNumber>
    </recommendedName>
    <alternativeName>
        <fullName evidence="18">Nitrogen regulation protein B</fullName>
    </alternativeName>
</protein>
<name>A0AAP5I650_9CYAN</name>
<dbReference type="CDD" id="cd16917">
    <property type="entry name" value="HATPase_UhpB-NarQ-NarX-like"/>
    <property type="match status" value="1"/>
</dbReference>
<evidence type="ECO:0000313" key="23">
    <source>
        <dbReference type="Proteomes" id="UP000667802"/>
    </source>
</evidence>
<organism evidence="22 23">
    <name type="scientific">Aetokthonos hydrillicola Thurmond2011</name>
    <dbReference type="NCBI Taxonomy" id="2712845"/>
    <lineage>
        <taxon>Bacteria</taxon>
        <taxon>Bacillati</taxon>
        <taxon>Cyanobacteriota</taxon>
        <taxon>Cyanophyceae</taxon>
        <taxon>Nostocales</taxon>
        <taxon>Hapalosiphonaceae</taxon>
        <taxon>Aetokthonos</taxon>
    </lineage>
</organism>
<feature type="transmembrane region" description="Helical" evidence="20">
    <location>
        <begin position="49"/>
        <end position="68"/>
    </location>
</feature>
<feature type="transmembrane region" description="Helical" evidence="20">
    <location>
        <begin position="122"/>
        <end position="139"/>
    </location>
</feature>
<evidence type="ECO:0000256" key="16">
    <source>
        <dbReference type="ARBA" id="ARBA00023014"/>
    </source>
</evidence>
<comment type="subcellular location">
    <subcellularLocation>
        <location evidence="3">Cytoplasm</location>
    </subcellularLocation>
</comment>
<evidence type="ECO:0000256" key="18">
    <source>
        <dbReference type="ARBA" id="ARBA00030800"/>
    </source>
</evidence>
<keyword evidence="20" id="KW-1133">Transmembrane helix</keyword>
<proteinExistence type="predicted"/>
<evidence type="ECO:0000256" key="10">
    <source>
        <dbReference type="ARBA" id="ARBA00022723"/>
    </source>
</evidence>
<keyword evidence="13" id="KW-0067">ATP-binding</keyword>
<evidence type="ECO:0000256" key="7">
    <source>
        <dbReference type="ARBA" id="ARBA00022490"/>
    </source>
</evidence>
<feature type="transmembrane region" description="Helical" evidence="20">
    <location>
        <begin position="151"/>
        <end position="171"/>
    </location>
</feature>
<dbReference type="InterPro" id="IPR011712">
    <property type="entry name" value="Sig_transdc_His_kin_sub3_dim/P"/>
</dbReference>
<evidence type="ECO:0000256" key="2">
    <source>
        <dbReference type="ARBA" id="ARBA00001966"/>
    </source>
</evidence>
<dbReference type="PANTHER" id="PTHR24421">
    <property type="entry name" value="NITRATE/NITRITE SENSOR PROTEIN NARX-RELATED"/>
    <property type="match status" value="1"/>
</dbReference>
<dbReference type="Pfam" id="PF02518">
    <property type="entry name" value="HATPase_c"/>
    <property type="match status" value="1"/>
</dbReference>
<dbReference type="AlphaFoldDB" id="A0AAP5I650"/>
<evidence type="ECO:0000256" key="1">
    <source>
        <dbReference type="ARBA" id="ARBA00000085"/>
    </source>
</evidence>
<dbReference type="GO" id="GO:0000155">
    <property type="term" value="F:phosphorelay sensor kinase activity"/>
    <property type="evidence" value="ECO:0007669"/>
    <property type="project" value="InterPro"/>
</dbReference>
<keyword evidence="20" id="KW-0812">Transmembrane</keyword>
<evidence type="ECO:0000313" key="22">
    <source>
        <dbReference type="EMBL" id="MDR9895717.1"/>
    </source>
</evidence>
<evidence type="ECO:0000256" key="15">
    <source>
        <dbReference type="ARBA" id="ARBA00023012"/>
    </source>
</evidence>
<dbReference type="InterPro" id="IPR050482">
    <property type="entry name" value="Sensor_HK_TwoCompSys"/>
</dbReference>
<evidence type="ECO:0000256" key="11">
    <source>
        <dbReference type="ARBA" id="ARBA00022741"/>
    </source>
</evidence>
<evidence type="ECO:0000256" key="5">
    <source>
        <dbReference type="ARBA" id="ARBA00017322"/>
    </source>
</evidence>
<evidence type="ECO:0000256" key="6">
    <source>
        <dbReference type="ARBA" id="ARBA00022485"/>
    </source>
</evidence>
<evidence type="ECO:0000259" key="21">
    <source>
        <dbReference type="PROSITE" id="PS50109"/>
    </source>
</evidence>
<dbReference type="PANTHER" id="PTHR24421:SF10">
    <property type="entry name" value="NITRATE_NITRITE SENSOR PROTEIN NARQ"/>
    <property type="match status" value="1"/>
</dbReference>
<reference evidence="23" key="1">
    <citation type="journal article" date="2021" name="Science">
        <title>Hunting the eagle killer: A cyanobacterial neurotoxin causes vacuolar myelinopathy.</title>
        <authorList>
            <person name="Breinlinger S."/>
            <person name="Phillips T.J."/>
            <person name="Haram B.N."/>
            <person name="Mares J."/>
            <person name="Martinez Yerena J.A."/>
            <person name="Hrouzek P."/>
            <person name="Sobotka R."/>
            <person name="Henderson W.M."/>
            <person name="Schmieder P."/>
            <person name="Williams S.M."/>
            <person name="Lauderdale J.D."/>
            <person name="Wilde H.D."/>
            <person name="Gerrin W."/>
            <person name="Kust A."/>
            <person name="Washington J.W."/>
            <person name="Wagner C."/>
            <person name="Geier B."/>
            <person name="Liebeke M."/>
            <person name="Enke H."/>
            <person name="Niedermeyer T.H.J."/>
            <person name="Wilde S.B."/>
        </authorList>
    </citation>
    <scope>NUCLEOTIDE SEQUENCE [LARGE SCALE GENOMIC DNA]</scope>
    <source>
        <strain evidence="23">Thurmond2011</strain>
    </source>
</reference>
<keyword evidence="16" id="KW-0411">Iron-sulfur</keyword>
<evidence type="ECO:0000256" key="14">
    <source>
        <dbReference type="ARBA" id="ARBA00023004"/>
    </source>
</evidence>
<dbReference type="InterPro" id="IPR003594">
    <property type="entry name" value="HATPase_dom"/>
</dbReference>
<feature type="domain" description="Histidine kinase" evidence="21">
    <location>
        <begin position="319"/>
        <end position="406"/>
    </location>
</feature>
<sequence>MPHAPLLPLNPMLRPTSQSFRLLLYLEWLLLVTAAFMEVFFPFELSWDLLLQILAITAFGLMGLKLPTSNLGAKLFYTAIEFGLMLLPATKFDLSSRSVFLMCLVLVMRSSLIFPRAGQFTVLSLAFLCHGTILLSKPIGKYRVAVWDWRLSSLLLFSLTLLFALLLINALHAERQSREQLQKVYQELEITHDQLRNYALRIQDQATLQERNRIAREIHDGLGHTLAAQTIQINNALLFWQSNNDKALTFLKQAKQLGSEALLEIRRSVSVLRSNPLQGQTLESAIDKLLKDFQNTTGIKLESKIHLPLSLSTEANTTLYRIIQESLTNIYKHAHATTVIVELVPQVGMLELSIVDNGEGFNPIENTTGFGLQGMRERAAALGGKFQLHSQPGKGCRISVSFPISNVVL</sequence>
<dbReference type="Gene3D" id="1.20.5.1930">
    <property type="match status" value="1"/>
</dbReference>
<keyword evidence="11" id="KW-0547">Nucleotide-binding</keyword>
<keyword evidence="7" id="KW-0963">Cytoplasm</keyword>
<comment type="catalytic activity">
    <reaction evidence="1">
        <text>ATP + protein L-histidine = ADP + protein N-phospho-L-histidine.</text>
        <dbReference type="EC" id="2.7.13.3"/>
    </reaction>
</comment>
<dbReference type="Pfam" id="PF07730">
    <property type="entry name" value="HisKA_3"/>
    <property type="match status" value="1"/>
</dbReference>
<dbReference type="GO" id="GO:0005737">
    <property type="term" value="C:cytoplasm"/>
    <property type="evidence" value="ECO:0007669"/>
    <property type="project" value="UniProtKB-SubCell"/>
</dbReference>
<evidence type="ECO:0000256" key="4">
    <source>
        <dbReference type="ARBA" id="ARBA00012438"/>
    </source>
</evidence>
<evidence type="ECO:0000256" key="17">
    <source>
        <dbReference type="ARBA" id="ARBA00024827"/>
    </source>
</evidence>
<dbReference type="InterPro" id="IPR036890">
    <property type="entry name" value="HATPase_C_sf"/>
</dbReference>
<evidence type="ECO:0000256" key="9">
    <source>
        <dbReference type="ARBA" id="ARBA00022679"/>
    </source>
</evidence>
<keyword evidence="19" id="KW-0175">Coiled coil</keyword>
<dbReference type="GO" id="GO:0051539">
    <property type="term" value="F:4 iron, 4 sulfur cluster binding"/>
    <property type="evidence" value="ECO:0007669"/>
    <property type="project" value="UniProtKB-KW"/>
</dbReference>
<evidence type="ECO:0000256" key="13">
    <source>
        <dbReference type="ARBA" id="ARBA00022840"/>
    </source>
</evidence>
<keyword evidence="8" id="KW-0597">Phosphoprotein</keyword>
<evidence type="ECO:0000256" key="12">
    <source>
        <dbReference type="ARBA" id="ARBA00022777"/>
    </source>
</evidence>
<keyword evidence="20" id="KW-0472">Membrane</keyword>
<evidence type="ECO:0000256" key="19">
    <source>
        <dbReference type="SAM" id="Coils"/>
    </source>
</evidence>
<keyword evidence="23" id="KW-1185">Reference proteome</keyword>
<gene>
    <name evidence="22" type="ORF">G7B40_014245</name>
</gene>
<dbReference type="InterPro" id="IPR005467">
    <property type="entry name" value="His_kinase_dom"/>
</dbReference>
<keyword evidence="9" id="KW-0808">Transferase</keyword>
<dbReference type="SMART" id="SM00387">
    <property type="entry name" value="HATPase_c"/>
    <property type="match status" value="1"/>
</dbReference>